<dbReference type="InterPro" id="IPR051781">
    <property type="entry name" value="Metallo-dep_Hydrolase"/>
</dbReference>
<comment type="caution">
    <text evidence="3">The sequence shown here is derived from an EMBL/GenBank/DDBJ whole genome shotgun (WGS) entry which is preliminary data.</text>
</comment>
<dbReference type="CDD" id="cd01299">
    <property type="entry name" value="Met_dep_hydrolase_A"/>
    <property type="match status" value="1"/>
</dbReference>
<dbReference type="InterPro" id="IPR057744">
    <property type="entry name" value="OTAase-like"/>
</dbReference>
<accession>A0ABS8JE96</accession>
<protein>
    <submittedName>
        <fullName evidence="3">Amidohydrolase family protein</fullName>
    </submittedName>
</protein>
<keyword evidence="1" id="KW-0732">Signal</keyword>
<feature type="domain" description="Amidohydrolase-related" evidence="2">
    <location>
        <begin position="80"/>
        <end position="425"/>
    </location>
</feature>
<dbReference type="InterPro" id="IPR011059">
    <property type="entry name" value="Metal-dep_hydrolase_composite"/>
</dbReference>
<feature type="signal peptide" evidence="1">
    <location>
        <begin position="1"/>
        <end position="17"/>
    </location>
</feature>
<organism evidence="3 4">
    <name type="scientific">Noviluteimonas lactosilytica</name>
    <dbReference type="NCBI Taxonomy" id="2888523"/>
    <lineage>
        <taxon>Bacteria</taxon>
        <taxon>Pseudomonadati</taxon>
        <taxon>Pseudomonadota</taxon>
        <taxon>Gammaproteobacteria</taxon>
        <taxon>Lysobacterales</taxon>
        <taxon>Lysobacteraceae</taxon>
        <taxon>Noviluteimonas</taxon>
    </lineage>
</organism>
<reference evidence="3" key="1">
    <citation type="submission" date="2021-10" db="EMBL/GenBank/DDBJ databases">
        <authorList>
            <person name="Lyu M."/>
            <person name="Wang X."/>
            <person name="Meng X."/>
            <person name="Xu K."/>
        </authorList>
    </citation>
    <scope>NUCLEOTIDE SEQUENCE</scope>
    <source>
        <strain evidence="3">A6</strain>
    </source>
</reference>
<dbReference type="Gene3D" id="2.30.40.10">
    <property type="entry name" value="Urease, subunit C, domain 1"/>
    <property type="match status" value="1"/>
</dbReference>
<proteinExistence type="predicted"/>
<dbReference type="InterPro" id="IPR032466">
    <property type="entry name" value="Metal_Hydrolase"/>
</dbReference>
<dbReference type="InterPro" id="IPR006680">
    <property type="entry name" value="Amidohydro-rel"/>
</dbReference>
<dbReference type="Gene3D" id="3.20.20.140">
    <property type="entry name" value="Metal-dependent hydrolases"/>
    <property type="match status" value="1"/>
</dbReference>
<dbReference type="Proteomes" id="UP001165293">
    <property type="component" value="Unassembled WGS sequence"/>
</dbReference>
<feature type="chain" id="PRO_5046705688" evidence="1">
    <location>
        <begin position="18"/>
        <end position="435"/>
    </location>
</feature>
<dbReference type="PANTHER" id="PTHR43135:SF3">
    <property type="entry name" value="ALPHA-D-RIBOSE 1-METHYLPHOSPHONATE 5-TRIPHOSPHATE DIPHOSPHATASE"/>
    <property type="match status" value="1"/>
</dbReference>
<dbReference type="Pfam" id="PF01979">
    <property type="entry name" value="Amidohydro_1"/>
    <property type="match status" value="1"/>
</dbReference>
<keyword evidence="4" id="KW-1185">Reference proteome</keyword>
<sequence>MRVLALLLCLFASQALAADAKPAAPKGTFLLQPDRVWTGDGASHAGWVVLVRDGAIVAVGDANTVDAPPDAQRIALPGATLVPGLIDLHSHVFLHPYNETLWNDQVLKEPQAERVLRAARHAHDTLQAGFTTLRDLGTEGAGFDDVAIKKAIDTGMIDGPRLFVATKAIVATSSYGPGPKDFRDDLALVRGAQEVSGVEAGIAAVRDQAGHGADWIKLYTDFPIGADGSVQPTFSAEELKAMVDTAHRSGRPVAAHAMSDAGVRMAVDAGVDTIEHGYNVSDATFRRMREKGIAWLPTLTAAEAYGVYFENYVPGQSQPTQDMQDVAAAFSRARKAGTTIACGSDVGVFTHGDNWREPEWLVRLGMTPVEAMQACTTVAAKVLKQQGTFGSVATGLRADLAAFTGDPTTDIAALRHPVFVMKDGVVARQPPASGP</sequence>
<evidence type="ECO:0000259" key="2">
    <source>
        <dbReference type="Pfam" id="PF01979"/>
    </source>
</evidence>
<evidence type="ECO:0000313" key="3">
    <source>
        <dbReference type="EMBL" id="MCC8361938.1"/>
    </source>
</evidence>
<evidence type="ECO:0000313" key="4">
    <source>
        <dbReference type="Proteomes" id="UP001165293"/>
    </source>
</evidence>
<gene>
    <name evidence="3" type="ORF">LK996_02410</name>
</gene>
<dbReference type="EMBL" id="JAJGAK010000001">
    <property type="protein sequence ID" value="MCC8361938.1"/>
    <property type="molecule type" value="Genomic_DNA"/>
</dbReference>
<evidence type="ECO:0000256" key="1">
    <source>
        <dbReference type="SAM" id="SignalP"/>
    </source>
</evidence>
<name>A0ABS8JE96_9GAMM</name>
<dbReference type="SUPFAM" id="SSF51338">
    <property type="entry name" value="Composite domain of metallo-dependent hydrolases"/>
    <property type="match status" value="1"/>
</dbReference>
<dbReference type="RefSeq" id="WP_230525581.1">
    <property type="nucleotide sequence ID" value="NZ_JAJGAK010000001.1"/>
</dbReference>
<dbReference type="PANTHER" id="PTHR43135">
    <property type="entry name" value="ALPHA-D-RIBOSE 1-METHYLPHOSPHONATE 5-TRIPHOSPHATE DIPHOSPHATASE"/>
    <property type="match status" value="1"/>
</dbReference>
<dbReference type="SUPFAM" id="SSF51556">
    <property type="entry name" value="Metallo-dependent hydrolases"/>
    <property type="match status" value="1"/>
</dbReference>